<keyword evidence="3" id="KW-0238">DNA-binding</keyword>
<dbReference type="PANTHER" id="PTHR30629:SF2">
    <property type="entry name" value="PROPHAGE INTEGRASE INTS-RELATED"/>
    <property type="match status" value="1"/>
</dbReference>
<accession>A0A845HNQ7</accession>
<dbReference type="Pfam" id="PF00589">
    <property type="entry name" value="Phage_integrase"/>
    <property type="match status" value="1"/>
</dbReference>
<dbReference type="InterPro" id="IPR010998">
    <property type="entry name" value="Integrase_recombinase_N"/>
</dbReference>
<dbReference type="InterPro" id="IPR013762">
    <property type="entry name" value="Integrase-like_cat_sf"/>
</dbReference>
<evidence type="ECO:0000256" key="2">
    <source>
        <dbReference type="ARBA" id="ARBA00022908"/>
    </source>
</evidence>
<comment type="similarity">
    <text evidence="1">Belongs to the 'phage' integrase family.</text>
</comment>
<evidence type="ECO:0000259" key="5">
    <source>
        <dbReference type="PROSITE" id="PS51898"/>
    </source>
</evidence>
<dbReference type="InterPro" id="IPR053876">
    <property type="entry name" value="Phage_int_M"/>
</dbReference>
<evidence type="ECO:0000313" key="6">
    <source>
        <dbReference type="EMBL" id="MYN18494.1"/>
    </source>
</evidence>
<dbReference type="InterPro" id="IPR050808">
    <property type="entry name" value="Phage_Integrase"/>
</dbReference>
<comment type="caution">
    <text evidence="6">The sequence shown here is derived from an EMBL/GenBank/DDBJ whole genome shotgun (WGS) entry which is preliminary data.</text>
</comment>
<dbReference type="EMBL" id="WWCV01000030">
    <property type="protein sequence ID" value="MYN18494.1"/>
    <property type="molecule type" value="Genomic_DNA"/>
</dbReference>
<dbReference type="PANTHER" id="PTHR30629">
    <property type="entry name" value="PROPHAGE INTEGRASE"/>
    <property type="match status" value="1"/>
</dbReference>
<sequence length="472" mass="54274">MSRITHKELLSITTKQAGLVVRDDGGLFGRVRVKADNTLTIPFYYRYRHGDKLHDISCGSWPHDSLAQIREARDAARARAATGADPATVKKVQKIEVQEALEAKLAQVEAQREAGLTVRDMFDVWLLDGVQRRNDNAELKRQFNADVLPKIGGVAVRTLTEHDLRHVLRAIVTRGANRSAVSLRNNLKQMLNWAQKRQPWRRLLVEGNPMDLIEIGRIVSPDFDPRGVRERVLSPAEIHELHTVFDRARKEYEQAANRRTAVQPIEITTECAIWIMLSTMCRVGELTMARWEHVSFERKEWFIPKENVKDRISSLTISLSDFTLRHFRRLYDCSGDTDWCFPNYMGTLHISPRAITKQISDRQTMFKHGRDGGPRAKMTHRRQDDRLVLQSGKHGAWTAHDLRRTGATLMQSLGVTLDVIDRCQNHVLAGSKVRRHYLHYDYALEKQNAWKVLGKHLEDILKTEAEATTQYK</sequence>
<dbReference type="RefSeq" id="WP_161091036.1">
    <property type="nucleotide sequence ID" value="NZ_WWCV01000030.1"/>
</dbReference>
<dbReference type="InterPro" id="IPR011010">
    <property type="entry name" value="DNA_brk_join_enz"/>
</dbReference>
<keyword evidence="4" id="KW-0233">DNA recombination</keyword>
<dbReference type="InterPro" id="IPR038488">
    <property type="entry name" value="Integrase_DNA-bd_sf"/>
</dbReference>
<protein>
    <submittedName>
        <fullName evidence="6">Tyrosine-type recombinase/integrase</fullName>
    </submittedName>
</protein>
<dbReference type="Gene3D" id="3.30.160.390">
    <property type="entry name" value="Integrase, DNA-binding domain"/>
    <property type="match status" value="1"/>
</dbReference>
<evidence type="ECO:0000256" key="3">
    <source>
        <dbReference type="ARBA" id="ARBA00023125"/>
    </source>
</evidence>
<dbReference type="GO" id="GO:0003677">
    <property type="term" value="F:DNA binding"/>
    <property type="evidence" value="ECO:0007669"/>
    <property type="project" value="UniProtKB-KW"/>
</dbReference>
<name>A0A845HNQ7_9BURK</name>
<dbReference type="PROSITE" id="PS51898">
    <property type="entry name" value="TYR_RECOMBINASE"/>
    <property type="match status" value="1"/>
</dbReference>
<evidence type="ECO:0000313" key="7">
    <source>
        <dbReference type="Proteomes" id="UP000484875"/>
    </source>
</evidence>
<dbReference type="AlphaFoldDB" id="A0A845HNQ7"/>
<dbReference type="Gene3D" id="1.10.443.10">
    <property type="entry name" value="Intergrase catalytic core"/>
    <property type="match status" value="1"/>
</dbReference>
<dbReference type="Pfam" id="PF22022">
    <property type="entry name" value="Phage_int_M"/>
    <property type="match status" value="1"/>
</dbReference>
<dbReference type="InterPro" id="IPR025166">
    <property type="entry name" value="Integrase_DNA_bind_dom"/>
</dbReference>
<proteinExistence type="inferred from homology"/>
<reference evidence="6 7" key="1">
    <citation type="submission" date="2019-12" db="EMBL/GenBank/DDBJ databases">
        <title>Novel species isolated from a subtropical stream in China.</title>
        <authorList>
            <person name="Lu H."/>
        </authorList>
    </citation>
    <scope>NUCLEOTIDE SEQUENCE [LARGE SCALE GENOMIC DNA]</scope>
    <source>
        <strain evidence="6 7">FT107W</strain>
    </source>
</reference>
<dbReference type="SUPFAM" id="SSF56349">
    <property type="entry name" value="DNA breaking-rejoining enzymes"/>
    <property type="match status" value="1"/>
</dbReference>
<gene>
    <name evidence="6" type="ORF">GTP81_17220</name>
</gene>
<dbReference type="InterPro" id="IPR002104">
    <property type="entry name" value="Integrase_catalytic"/>
</dbReference>
<organism evidence="6 7">
    <name type="scientific">Duganella vulcania</name>
    <dbReference type="NCBI Taxonomy" id="2692166"/>
    <lineage>
        <taxon>Bacteria</taxon>
        <taxon>Pseudomonadati</taxon>
        <taxon>Pseudomonadota</taxon>
        <taxon>Betaproteobacteria</taxon>
        <taxon>Burkholderiales</taxon>
        <taxon>Oxalobacteraceae</taxon>
        <taxon>Telluria group</taxon>
        <taxon>Duganella</taxon>
    </lineage>
</organism>
<keyword evidence="2" id="KW-0229">DNA integration</keyword>
<dbReference type="GO" id="GO:0006310">
    <property type="term" value="P:DNA recombination"/>
    <property type="evidence" value="ECO:0007669"/>
    <property type="project" value="UniProtKB-KW"/>
</dbReference>
<evidence type="ECO:0000256" key="4">
    <source>
        <dbReference type="ARBA" id="ARBA00023172"/>
    </source>
</evidence>
<keyword evidence="7" id="KW-1185">Reference proteome</keyword>
<dbReference type="Proteomes" id="UP000484875">
    <property type="component" value="Unassembled WGS sequence"/>
</dbReference>
<dbReference type="Gene3D" id="1.10.150.130">
    <property type="match status" value="1"/>
</dbReference>
<feature type="domain" description="Tyr recombinase" evidence="5">
    <location>
        <begin position="240"/>
        <end position="451"/>
    </location>
</feature>
<dbReference type="GO" id="GO:0015074">
    <property type="term" value="P:DNA integration"/>
    <property type="evidence" value="ECO:0007669"/>
    <property type="project" value="UniProtKB-KW"/>
</dbReference>
<dbReference type="Pfam" id="PF13356">
    <property type="entry name" value="Arm-DNA-bind_3"/>
    <property type="match status" value="1"/>
</dbReference>
<evidence type="ECO:0000256" key="1">
    <source>
        <dbReference type="ARBA" id="ARBA00008857"/>
    </source>
</evidence>